<gene>
    <name evidence="6" type="ORF">GCM10009747_26820</name>
</gene>
<dbReference type="InterPro" id="IPR037120">
    <property type="entry name" value="Haem_peroxidase_sf_animal"/>
</dbReference>
<accession>A0ABN2KSX5</accession>
<evidence type="ECO:0000256" key="1">
    <source>
        <dbReference type="ARBA" id="ARBA00004613"/>
    </source>
</evidence>
<keyword evidence="7" id="KW-1185">Reference proteome</keyword>
<dbReference type="PROSITE" id="PS50292">
    <property type="entry name" value="PEROXIDASE_3"/>
    <property type="match status" value="1"/>
</dbReference>
<sequence length="1827" mass="190975">MSTRTALPAADGLRDPRRLWLVAIAMITAIATLLIGNLTSPSSAPPAFAATDDDPAFVLTQNDLEFILRQIQVSESHAAGNAILCAPTPAEPRKCAATDSKPTGLRTVSGEENNINPNLAGSQFGAADVAFPRLVPAYWRQADPAVASLGFPANTPAQTAMCAAGTTCYQQTDGVVYDSDPRTVSNLVVDQNMTNPAIQDAVAEGFASEVPGIDGRVVTPNTAPDEGLSAPFNTFMGFFGQFFDHGLDLVGKGGNGTIVVPLQPDDPLFVAGSPTNFITLSRATRVENAAGNPTTETKNITSPFIDQNQTYASHPSHQVFLRAYTLVGGEPQATGHLIEGVTGGMAQWRDVKAQANDVLGIQLTDADLLDIPLLATDAYGNFIPGANGYPQFVVADAAGVTSLVPAGPGGVAVPDNAVGTGHAFLDDIAHGSTPVVDANGNLLPRFDANGDPILDGNGQPVLTGYDNATLDEHFMAGDGRVNENIGLTAVHAVFHAEHNRMVGQIEDVLNGLRPELLNPESAADDGVRQAFSDAFHGLPHNYTVDAKAGHELPQPEADDWTYEQRLFQAAKFATEMQYQHLVFEEFARKLAPVGEIVGNENGYNNSLDPAIFAEFAHTVYRFGHSMMTDTIGRTAVDATTSGAPPTQFQDVPLLEGFLNPGLYDNGGTVPAEEAAGSLINGMTAARGSQIDQHVVDTLRNNLLGLPLDLPSLNLMRGRDTGVPPLQEVRQTLFERTGNAVLEPYADWRDFGANIKNGDNFGRSTSTASLINFVAAYGTHPTIIAADTIDEKRNAASLIVDGQLQGEDFFARLAGANRFETAARISFDTFPTPPADGPGIPVAYITNGLNFPDALAGGVAAAAEGGPILLTNANTPGEIGAATAGELIRLRPQRIVVLGGTGAVSTASLTALANYTDGQVVRIGGSDRFATAAQIAQGFAAPGVSRVFIANGLNYADALAASAVGARDGSPILLATPTTLPQATRNALAALDPAQIVIVGGTGAVSSGVANALTAYGPVTRVAGADRYATAVAISQRFFTSAERVYIATGTNFPDALAGGVAAGLNNAPLLLVPSGAVPASVMNEIARLGATQIRVLGGTGAVSSAIEAQLFNAFAPPSPVVPADRFAFMDGTGAWADVAGETVTGLEDVEFWIGGLAERLQPFQSMLGSTFEYVFTTQLENLQFADRFYYLFRNPGQQLFSALEGNTFSDMIQRNTDASNLPADIFSVADEVFDIDALPNPLPDALEATATSMRWFGPEHVEFHGNDAANNLRGDEGDDAIWGYGGNDRIEGGAGADSLVGGTGDDIITDIQGDENIKGKQGNDVISTGNGFDLAIGGLGDDFITNGSDEKGVFGGLGDDIVLGTDGRLVVQGNEGNDWLESGIHGDLMQGDNADQQQNDTLGGDDVVLAGGNIDDVEGEGGDDIIVGRESGTTRFLGNLGYDWVSFYGETVNMDIDLSIFLEQTGEDPQRDRYDQLEAVSGGAGNDTILGTLVDGDILQPEDAIFHKLSQRALDLVDGFEALLRPAGADYSAPFLPADPFNPLEPQLTNQVMLGGAGSDVINGRGGSDFIDGDSVLQVQLGYLDERFNSATEISARMLSGEINPGAVDIFRSIVNAAGATDVDSAQYVGDVLDYSITNLGGGYWRVEPLDPANPPLIVSPIDPETIFPEDGFDVLVNVEQLLFANGGCLDITGDEPVSCVPAGEVALTLTDPITVPTEGEPVTATVTLPDGVTPVGDLQFSWQTSAVATGPWALAVDANGPVGPDVPGELVSTYEPSTDAADPLNTDVGKFIRVVVQYQVLVGGVLESRTIVGAPLPDPVAAAPAP</sequence>
<dbReference type="Gene3D" id="2.150.10.10">
    <property type="entry name" value="Serralysin-like metalloprotease, C-terminal"/>
    <property type="match status" value="2"/>
</dbReference>
<evidence type="ECO:0000256" key="4">
    <source>
        <dbReference type="SAM" id="MobiDB-lite"/>
    </source>
</evidence>
<feature type="region of interest" description="Disordered" evidence="4">
    <location>
        <begin position="94"/>
        <end position="114"/>
    </location>
</feature>
<dbReference type="SUPFAM" id="SSF48113">
    <property type="entry name" value="Heme-dependent peroxidases"/>
    <property type="match status" value="2"/>
</dbReference>
<dbReference type="Gene3D" id="1.10.640.10">
    <property type="entry name" value="Haem peroxidase domain superfamily, animal type"/>
    <property type="match status" value="2"/>
</dbReference>
<dbReference type="InterPro" id="IPR010255">
    <property type="entry name" value="Haem_peroxidase_sf"/>
</dbReference>
<reference evidence="6 7" key="1">
    <citation type="journal article" date="2019" name="Int. J. Syst. Evol. Microbiol.">
        <title>The Global Catalogue of Microorganisms (GCM) 10K type strain sequencing project: providing services to taxonomists for standard genome sequencing and annotation.</title>
        <authorList>
            <consortium name="The Broad Institute Genomics Platform"/>
            <consortium name="The Broad Institute Genome Sequencing Center for Infectious Disease"/>
            <person name="Wu L."/>
            <person name="Ma J."/>
        </authorList>
    </citation>
    <scope>NUCLEOTIDE SEQUENCE [LARGE SCALE GENOMIC DNA]</scope>
    <source>
        <strain evidence="6 7">JCM 14319</strain>
    </source>
</reference>
<evidence type="ECO:0000313" key="7">
    <source>
        <dbReference type="Proteomes" id="UP001500506"/>
    </source>
</evidence>
<dbReference type="Pfam" id="PF04122">
    <property type="entry name" value="CW_binding_2"/>
    <property type="match status" value="3"/>
</dbReference>
<keyword evidence="5" id="KW-0472">Membrane</keyword>
<dbReference type="PANTHER" id="PTHR11475:SF4">
    <property type="entry name" value="CHORION PEROXIDASE"/>
    <property type="match status" value="1"/>
</dbReference>
<dbReference type="SUPFAM" id="SSF51120">
    <property type="entry name" value="beta-Roll"/>
    <property type="match status" value="2"/>
</dbReference>
<evidence type="ECO:0000256" key="5">
    <source>
        <dbReference type="SAM" id="Phobius"/>
    </source>
</evidence>
<dbReference type="InterPro" id="IPR001343">
    <property type="entry name" value="Hemolysn_Ca-bd"/>
</dbReference>
<dbReference type="InterPro" id="IPR019791">
    <property type="entry name" value="Haem_peroxidase_animal"/>
</dbReference>
<dbReference type="PROSITE" id="PS00330">
    <property type="entry name" value="HEMOLYSIN_CALCIUM"/>
    <property type="match status" value="2"/>
</dbReference>
<dbReference type="Pfam" id="PF03098">
    <property type="entry name" value="An_peroxidase"/>
    <property type="match status" value="2"/>
</dbReference>
<dbReference type="InterPro" id="IPR018511">
    <property type="entry name" value="Hemolysin-typ_Ca-bd_CS"/>
</dbReference>
<protein>
    <recommendedName>
        <fullName evidence="8">Heme peroxidase</fullName>
    </recommendedName>
</protein>
<comment type="subcellular location">
    <subcellularLocation>
        <location evidence="1">Secreted</location>
    </subcellularLocation>
</comment>
<dbReference type="RefSeq" id="WP_232498665.1">
    <property type="nucleotide sequence ID" value="NZ_BAAANH010000005.1"/>
</dbReference>
<name>A0ABN2KSX5_9MICO</name>
<comment type="caution">
    <text evidence="6">The sequence shown here is derived from an EMBL/GenBank/DDBJ whole genome shotgun (WGS) entry which is preliminary data.</text>
</comment>
<proteinExistence type="predicted"/>
<dbReference type="InterPro" id="IPR011049">
    <property type="entry name" value="Serralysin-like_metalloprot_C"/>
</dbReference>
<dbReference type="Pfam" id="PF00353">
    <property type="entry name" value="HemolysinCabind"/>
    <property type="match status" value="5"/>
</dbReference>
<dbReference type="PRINTS" id="PR00313">
    <property type="entry name" value="CABNDNGRPT"/>
</dbReference>
<keyword evidence="5" id="KW-1133">Transmembrane helix</keyword>
<dbReference type="Gene3D" id="3.40.50.12090">
    <property type="match status" value="2"/>
</dbReference>
<evidence type="ECO:0000313" key="6">
    <source>
        <dbReference type="EMBL" id="GAA1765286.1"/>
    </source>
</evidence>
<dbReference type="Proteomes" id="UP001500506">
    <property type="component" value="Unassembled WGS sequence"/>
</dbReference>
<feature type="transmembrane region" description="Helical" evidence="5">
    <location>
        <begin position="20"/>
        <end position="38"/>
    </location>
</feature>
<keyword evidence="2" id="KW-0964">Secreted</keyword>
<evidence type="ECO:0008006" key="8">
    <source>
        <dbReference type="Google" id="ProtNLM"/>
    </source>
</evidence>
<dbReference type="InterPro" id="IPR007253">
    <property type="entry name" value="Cell_wall-bd_2"/>
</dbReference>
<dbReference type="PANTHER" id="PTHR11475">
    <property type="entry name" value="OXIDASE/PEROXIDASE"/>
    <property type="match status" value="1"/>
</dbReference>
<evidence type="ECO:0000256" key="3">
    <source>
        <dbReference type="ARBA" id="ARBA00023180"/>
    </source>
</evidence>
<evidence type="ECO:0000256" key="2">
    <source>
        <dbReference type="ARBA" id="ARBA00022525"/>
    </source>
</evidence>
<organism evidence="6 7">
    <name type="scientific">Agromyces humatus</name>
    <dbReference type="NCBI Taxonomy" id="279573"/>
    <lineage>
        <taxon>Bacteria</taxon>
        <taxon>Bacillati</taxon>
        <taxon>Actinomycetota</taxon>
        <taxon>Actinomycetes</taxon>
        <taxon>Micrococcales</taxon>
        <taxon>Microbacteriaceae</taxon>
        <taxon>Agromyces</taxon>
    </lineage>
</organism>
<keyword evidence="5" id="KW-0812">Transmembrane</keyword>
<keyword evidence="3" id="KW-0325">Glycoprotein</keyword>
<dbReference type="EMBL" id="BAAANH010000005">
    <property type="protein sequence ID" value="GAA1765286.1"/>
    <property type="molecule type" value="Genomic_DNA"/>
</dbReference>